<protein>
    <submittedName>
        <fullName evidence="2">Uncharacterized protein</fullName>
    </submittedName>
</protein>
<name>W9RXP5_9ROSA</name>
<dbReference type="EMBL" id="KE344718">
    <property type="protein sequence ID" value="EXB76378.1"/>
    <property type="molecule type" value="Genomic_DNA"/>
</dbReference>
<dbReference type="AlphaFoldDB" id="W9RXP5"/>
<evidence type="ECO:0000313" key="3">
    <source>
        <dbReference type="Proteomes" id="UP000030645"/>
    </source>
</evidence>
<dbReference type="Proteomes" id="UP000030645">
    <property type="component" value="Unassembled WGS sequence"/>
</dbReference>
<organism evidence="2 3">
    <name type="scientific">Morus notabilis</name>
    <dbReference type="NCBI Taxonomy" id="981085"/>
    <lineage>
        <taxon>Eukaryota</taxon>
        <taxon>Viridiplantae</taxon>
        <taxon>Streptophyta</taxon>
        <taxon>Embryophyta</taxon>
        <taxon>Tracheophyta</taxon>
        <taxon>Spermatophyta</taxon>
        <taxon>Magnoliopsida</taxon>
        <taxon>eudicotyledons</taxon>
        <taxon>Gunneridae</taxon>
        <taxon>Pentapetalae</taxon>
        <taxon>rosids</taxon>
        <taxon>fabids</taxon>
        <taxon>Rosales</taxon>
        <taxon>Moraceae</taxon>
        <taxon>Moreae</taxon>
        <taxon>Morus</taxon>
    </lineage>
</organism>
<evidence type="ECO:0000256" key="1">
    <source>
        <dbReference type="SAM" id="MobiDB-lite"/>
    </source>
</evidence>
<sequence length="122" mass="14349">MRLSRWFATAPYPLISTSYRIMQQKFLSSTEAKMELSRLPSKFQSLFSSMEQHQSNQNDEDKPARTKTTTQYTYSQCDGEGVYRPNIDSGGNTQYEARHRYDFSFDFDLHDDDLAQVYRPSY</sequence>
<feature type="region of interest" description="Disordered" evidence="1">
    <location>
        <begin position="47"/>
        <end position="72"/>
    </location>
</feature>
<feature type="compositionally biased region" description="Polar residues" evidence="1">
    <location>
        <begin position="47"/>
        <end position="57"/>
    </location>
</feature>
<accession>W9RXP5</accession>
<gene>
    <name evidence="2" type="ORF">L484_005312</name>
</gene>
<reference evidence="3" key="1">
    <citation type="submission" date="2013-01" db="EMBL/GenBank/DDBJ databases">
        <title>Draft Genome Sequence of a Mulberry Tree, Morus notabilis C.K. Schneid.</title>
        <authorList>
            <person name="He N."/>
            <person name="Zhao S."/>
        </authorList>
    </citation>
    <scope>NUCLEOTIDE SEQUENCE</scope>
</reference>
<keyword evidence="3" id="KW-1185">Reference proteome</keyword>
<proteinExistence type="predicted"/>
<evidence type="ECO:0000313" key="2">
    <source>
        <dbReference type="EMBL" id="EXB76378.1"/>
    </source>
</evidence>